<dbReference type="GO" id="GO:0030010">
    <property type="term" value="P:establishment of cell polarity"/>
    <property type="evidence" value="ECO:0007669"/>
    <property type="project" value="TreeGrafter"/>
</dbReference>
<dbReference type="InterPro" id="IPR011993">
    <property type="entry name" value="PH-like_dom_sf"/>
</dbReference>
<dbReference type="PANTHER" id="PTHR47339:SF1">
    <property type="entry name" value="CELL DIVISION CONTROL PROTEIN 24"/>
    <property type="match status" value="1"/>
</dbReference>
<organism evidence="2 3">
    <name type="scientific">Galerina marginata (strain CBS 339.88)</name>
    <dbReference type="NCBI Taxonomy" id="685588"/>
    <lineage>
        <taxon>Eukaryota</taxon>
        <taxon>Fungi</taxon>
        <taxon>Dikarya</taxon>
        <taxon>Basidiomycota</taxon>
        <taxon>Agaricomycotina</taxon>
        <taxon>Agaricomycetes</taxon>
        <taxon>Agaricomycetidae</taxon>
        <taxon>Agaricales</taxon>
        <taxon>Agaricineae</taxon>
        <taxon>Strophariaceae</taxon>
        <taxon>Galerina</taxon>
    </lineage>
</organism>
<reference evidence="3" key="1">
    <citation type="journal article" date="2014" name="Proc. Natl. Acad. Sci. U.S.A.">
        <title>Extensive sampling of basidiomycete genomes demonstrates inadequacy of the white-rot/brown-rot paradigm for wood decay fungi.</title>
        <authorList>
            <person name="Riley R."/>
            <person name="Salamov A.A."/>
            <person name="Brown D.W."/>
            <person name="Nagy L.G."/>
            <person name="Floudas D."/>
            <person name="Held B.W."/>
            <person name="Levasseur A."/>
            <person name="Lombard V."/>
            <person name="Morin E."/>
            <person name="Otillar R."/>
            <person name="Lindquist E.A."/>
            <person name="Sun H."/>
            <person name="LaButti K.M."/>
            <person name="Schmutz J."/>
            <person name="Jabbour D."/>
            <person name="Luo H."/>
            <person name="Baker S.E."/>
            <person name="Pisabarro A.G."/>
            <person name="Walton J.D."/>
            <person name="Blanchette R.A."/>
            <person name="Henrissat B."/>
            <person name="Martin F."/>
            <person name="Cullen D."/>
            <person name="Hibbett D.S."/>
            <person name="Grigoriev I.V."/>
        </authorList>
    </citation>
    <scope>NUCLEOTIDE SEQUENCE [LARGE SCALE GENOMIC DNA]</scope>
    <source>
        <strain evidence="3">CBS 339.88</strain>
    </source>
</reference>
<dbReference type="GO" id="GO:0005634">
    <property type="term" value="C:nucleus"/>
    <property type="evidence" value="ECO:0007669"/>
    <property type="project" value="TreeGrafter"/>
</dbReference>
<dbReference type="Gene3D" id="2.30.29.30">
    <property type="entry name" value="Pleckstrin-homology domain (PH domain)/Phosphotyrosine-binding domain (PTB)"/>
    <property type="match status" value="1"/>
</dbReference>
<evidence type="ECO:0000313" key="3">
    <source>
        <dbReference type="Proteomes" id="UP000027222"/>
    </source>
</evidence>
<dbReference type="InterPro" id="IPR035899">
    <property type="entry name" value="DBL_dom_sf"/>
</dbReference>
<feature type="domain" description="DH" evidence="1">
    <location>
        <begin position="189"/>
        <end position="364"/>
    </location>
</feature>
<dbReference type="PANTHER" id="PTHR47339">
    <property type="entry name" value="CELL DIVISION CONTROL PROTEIN 24"/>
    <property type="match status" value="1"/>
</dbReference>
<proteinExistence type="predicted"/>
<dbReference type="GO" id="GO:0000935">
    <property type="term" value="C:division septum"/>
    <property type="evidence" value="ECO:0007669"/>
    <property type="project" value="TreeGrafter"/>
</dbReference>
<dbReference type="GO" id="GO:0005085">
    <property type="term" value="F:guanyl-nucleotide exchange factor activity"/>
    <property type="evidence" value="ECO:0007669"/>
    <property type="project" value="InterPro"/>
</dbReference>
<sequence>MPFVAERDMNANDELLSSTAPASLYPRCLSLRTKLLRIRVFANYFSTLSNDSQQSSDPVGQLWDLFSYGAPLCYIFDQLPSERGFKKLNNSTFDQKQYDSNPDLMRRRALVLFAMQIRMPIVKQEIPGCEPFTLTDLWDRSSTDGLLKVINTVEAIVDRFPQYFFEETPSSSDMNVSLESSKSDLPAENIVNIITELIETERKYVRDLQSTLICSTALSEANIVDQDEIQLLFPELEKLIDFQIKFLVGLENIAGLPWQEQRWGQHFLENEDGFTIYMAYGFNYTKAFAVVPTIEQNIGPFQQMINDLGGLGMLLVRPISRLCKYSLLLDCLVKQCSPSIYAHYSELQCGADAAKHFVDRLNEAQRLGYNEHIVDGLRSGVQDWKDCSLDNFGELLLDDIIVATKFGIEQEYHVYLFKCIIIFCRTKQNRKPAQGGKSAPLPRLRKTQGTPLVLKGRILWRDVTHVISAPAQTSETVSSRPVFPLCIWWKGDKGLDSSTLHCRTEGQMRKWEEMMNHCIKSVPGIAQDSETETIYSAEEDEFVILTRSPRTATTD</sequence>
<dbReference type="SMART" id="SM00325">
    <property type="entry name" value="RhoGEF"/>
    <property type="match status" value="1"/>
</dbReference>
<dbReference type="InterPro" id="IPR000219">
    <property type="entry name" value="DH_dom"/>
</dbReference>
<keyword evidence="3" id="KW-1185">Reference proteome</keyword>
<dbReference type="AlphaFoldDB" id="A0A067SPY3"/>
<gene>
    <name evidence="2" type="ORF">GALMADRAFT_145167</name>
</gene>
<accession>A0A067SPY3</accession>
<dbReference type="GO" id="GO:0031106">
    <property type="term" value="P:septin ring organization"/>
    <property type="evidence" value="ECO:0007669"/>
    <property type="project" value="TreeGrafter"/>
</dbReference>
<dbReference type="SUPFAM" id="SSF48065">
    <property type="entry name" value="DBL homology domain (DH-domain)"/>
    <property type="match status" value="1"/>
</dbReference>
<evidence type="ECO:0000259" key="1">
    <source>
        <dbReference type="PROSITE" id="PS50010"/>
    </source>
</evidence>
<dbReference type="GO" id="GO:0043332">
    <property type="term" value="C:mating projection tip"/>
    <property type="evidence" value="ECO:0007669"/>
    <property type="project" value="TreeGrafter"/>
</dbReference>
<dbReference type="SUPFAM" id="SSF50729">
    <property type="entry name" value="PH domain-like"/>
    <property type="match status" value="1"/>
</dbReference>
<dbReference type="Pfam" id="PF06395">
    <property type="entry name" value="CDC24"/>
    <property type="match status" value="1"/>
</dbReference>
<dbReference type="STRING" id="685588.A0A067SPY3"/>
<dbReference type="EMBL" id="KL142400">
    <property type="protein sequence ID" value="KDR69764.1"/>
    <property type="molecule type" value="Genomic_DNA"/>
</dbReference>
<dbReference type="HOGENOM" id="CLU_475691_0_0_1"/>
<dbReference type="Proteomes" id="UP000027222">
    <property type="component" value="Unassembled WGS sequence"/>
</dbReference>
<dbReference type="GO" id="GO:0005737">
    <property type="term" value="C:cytoplasm"/>
    <property type="evidence" value="ECO:0007669"/>
    <property type="project" value="TreeGrafter"/>
</dbReference>
<dbReference type="OrthoDB" id="1594986at2759"/>
<dbReference type="Pfam" id="PF00621">
    <property type="entry name" value="RhoGEF"/>
    <property type="match status" value="1"/>
</dbReference>
<name>A0A067SPY3_GALM3</name>
<dbReference type="Gene3D" id="1.20.900.10">
    <property type="entry name" value="Dbl homology (DH) domain"/>
    <property type="match status" value="1"/>
</dbReference>
<evidence type="ECO:0000313" key="2">
    <source>
        <dbReference type="EMBL" id="KDR69764.1"/>
    </source>
</evidence>
<dbReference type="InterPro" id="IPR053026">
    <property type="entry name" value="CDC42_GEF"/>
</dbReference>
<dbReference type="Pfam" id="PF15411">
    <property type="entry name" value="PH_10"/>
    <property type="match status" value="1"/>
</dbReference>
<dbReference type="InterPro" id="IPR010481">
    <property type="entry name" value="Cdc24/Scd1_N"/>
</dbReference>
<protein>
    <recommendedName>
        <fullName evidence="1">DH domain-containing protein</fullName>
    </recommendedName>
</protein>
<dbReference type="PROSITE" id="PS50010">
    <property type="entry name" value="DH_2"/>
    <property type="match status" value="1"/>
</dbReference>